<evidence type="ECO:0000256" key="2">
    <source>
        <dbReference type="ARBA" id="ARBA00008668"/>
    </source>
</evidence>
<keyword evidence="10" id="KW-1185">Reference proteome</keyword>
<dbReference type="GO" id="GO:0016042">
    <property type="term" value="P:lipid catabolic process"/>
    <property type="evidence" value="ECO:0007669"/>
    <property type="project" value="UniProtKB-KW"/>
</dbReference>
<sequence length="358" mass="39182">MAFELRIWFAVSIISLALQSLVHGKPQVPCYFIFGDSLVDNGNNNALQTIAKVNYLPYGIDFPEGPTGRFCNGRNLADIIGQLLGFDKFIEPFATARGSDILMGVNYGSGGAGIRDETGQQLGARISMNKQLQNYRTTISHIATLLGSKKAAAKYLNKCLFSVGMGSNDYINNYLLPQIYPSSSLYTPDQYATVLIQQYSQQLRTLYKYGARKVAIFGLGLIGCTPGEIGSHRTNGSACVDMINNDVKLFNDQFKCLVDDLNKDLPDAQFIFINVTQISSGDPSVIGITVTNAPCCTVSPTTGLCVANQVPCNNRSTFEFWDAFHPTEIANVLVGSRAYNAQTPLDAYPFDIRRLAQL</sequence>
<evidence type="ECO:0000256" key="8">
    <source>
        <dbReference type="SAM" id="SignalP"/>
    </source>
</evidence>
<organism evidence="9 10">
    <name type="scientific">Camellia sinensis</name>
    <name type="common">Tea plant</name>
    <name type="synonym">Thea sinensis</name>
    <dbReference type="NCBI Taxonomy" id="4442"/>
    <lineage>
        <taxon>Eukaryota</taxon>
        <taxon>Viridiplantae</taxon>
        <taxon>Streptophyta</taxon>
        <taxon>Embryophyta</taxon>
        <taxon>Tracheophyta</taxon>
        <taxon>Spermatophyta</taxon>
        <taxon>Magnoliopsida</taxon>
        <taxon>eudicotyledons</taxon>
        <taxon>Gunneridae</taxon>
        <taxon>Pentapetalae</taxon>
        <taxon>asterids</taxon>
        <taxon>Ericales</taxon>
        <taxon>Theaceae</taxon>
        <taxon>Camellia</taxon>
    </lineage>
</organism>
<dbReference type="InterPro" id="IPR036514">
    <property type="entry name" value="SGNH_hydro_sf"/>
</dbReference>
<name>A0A7J7GWR0_CAMSI</name>
<comment type="caution">
    <text evidence="9">The sequence shown here is derived from an EMBL/GenBank/DDBJ whole genome shotgun (WGS) entry which is preliminary data.</text>
</comment>
<keyword evidence="4 8" id="KW-0732">Signal</keyword>
<evidence type="ECO:0000313" key="9">
    <source>
        <dbReference type="EMBL" id="KAF5943946.1"/>
    </source>
</evidence>
<evidence type="ECO:0000313" key="10">
    <source>
        <dbReference type="Proteomes" id="UP000593564"/>
    </source>
</evidence>
<dbReference type="CDD" id="cd01837">
    <property type="entry name" value="SGNH_plant_lipase_like"/>
    <property type="match status" value="1"/>
</dbReference>
<protein>
    <recommendedName>
        <fullName evidence="11">GDSL esterase/lipase</fullName>
    </recommendedName>
</protein>
<dbReference type="InterPro" id="IPR001087">
    <property type="entry name" value="GDSL"/>
</dbReference>
<evidence type="ECO:0008006" key="11">
    <source>
        <dbReference type="Google" id="ProtNLM"/>
    </source>
</evidence>
<dbReference type="InterPro" id="IPR051238">
    <property type="entry name" value="GDSL_esterase/lipase"/>
</dbReference>
<keyword evidence="5" id="KW-0378">Hydrolase</keyword>
<dbReference type="Pfam" id="PF00657">
    <property type="entry name" value="Lipase_GDSL"/>
    <property type="match status" value="1"/>
</dbReference>
<comment type="subcellular location">
    <subcellularLocation>
        <location evidence="1">Secreted</location>
    </subcellularLocation>
</comment>
<dbReference type="PANTHER" id="PTHR45650">
    <property type="entry name" value="GDSL-LIKE LIPASE/ACYLHYDROLASE-RELATED"/>
    <property type="match status" value="1"/>
</dbReference>
<evidence type="ECO:0000256" key="3">
    <source>
        <dbReference type="ARBA" id="ARBA00022525"/>
    </source>
</evidence>
<feature type="chain" id="PRO_5029685438" description="GDSL esterase/lipase" evidence="8">
    <location>
        <begin position="25"/>
        <end position="358"/>
    </location>
</feature>
<accession>A0A7J7GWR0</accession>
<evidence type="ECO:0000256" key="1">
    <source>
        <dbReference type="ARBA" id="ARBA00004613"/>
    </source>
</evidence>
<evidence type="ECO:0000256" key="6">
    <source>
        <dbReference type="ARBA" id="ARBA00022963"/>
    </source>
</evidence>
<evidence type="ECO:0000256" key="7">
    <source>
        <dbReference type="ARBA" id="ARBA00023098"/>
    </source>
</evidence>
<dbReference type="AlphaFoldDB" id="A0A7J7GWR0"/>
<dbReference type="GO" id="GO:0016788">
    <property type="term" value="F:hydrolase activity, acting on ester bonds"/>
    <property type="evidence" value="ECO:0007669"/>
    <property type="project" value="InterPro"/>
</dbReference>
<reference evidence="9 10" key="2">
    <citation type="submission" date="2020-07" db="EMBL/GenBank/DDBJ databases">
        <title>Genome assembly of wild tea tree DASZ reveals pedigree and selection history of tea varieties.</title>
        <authorList>
            <person name="Zhang W."/>
        </authorList>
    </citation>
    <scope>NUCLEOTIDE SEQUENCE [LARGE SCALE GENOMIC DNA]</scope>
    <source>
        <strain evidence="10">cv. G240</strain>
        <tissue evidence="9">Leaf</tissue>
    </source>
</reference>
<dbReference type="PANTHER" id="PTHR45650:SF9">
    <property type="entry name" value="SGNH HYDROLASE-TYPE ESTERASE DOMAIN-CONTAINING PROTEIN"/>
    <property type="match status" value="1"/>
</dbReference>
<evidence type="ECO:0000256" key="5">
    <source>
        <dbReference type="ARBA" id="ARBA00022801"/>
    </source>
</evidence>
<dbReference type="InterPro" id="IPR035669">
    <property type="entry name" value="SGNH_plant_lipase-like"/>
</dbReference>
<keyword evidence="6" id="KW-0442">Lipid degradation</keyword>
<reference evidence="10" key="1">
    <citation type="journal article" date="2020" name="Nat. Commun.">
        <title>Genome assembly of wild tea tree DASZ reveals pedigree and selection history of tea varieties.</title>
        <authorList>
            <person name="Zhang W."/>
            <person name="Zhang Y."/>
            <person name="Qiu H."/>
            <person name="Guo Y."/>
            <person name="Wan H."/>
            <person name="Zhang X."/>
            <person name="Scossa F."/>
            <person name="Alseekh S."/>
            <person name="Zhang Q."/>
            <person name="Wang P."/>
            <person name="Xu L."/>
            <person name="Schmidt M.H."/>
            <person name="Jia X."/>
            <person name="Li D."/>
            <person name="Zhu A."/>
            <person name="Guo F."/>
            <person name="Chen W."/>
            <person name="Ni D."/>
            <person name="Usadel B."/>
            <person name="Fernie A.R."/>
            <person name="Wen W."/>
        </authorList>
    </citation>
    <scope>NUCLEOTIDE SEQUENCE [LARGE SCALE GENOMIC DNA]</scope>
    <source>
        <strain evidence="10">cv. G240</strain>
    </source>
</reference>
<dbReference type="SUPFAM" id="SSF52266">
    <property type="entry name" value="SGNH hydrolase"/>
    <property type="match status" value="1"/>
</dbReference>
<evidence type="ECO:0000256" key="4">
    <source>
        <dbReference type="ARBA" id="ARBA00022729"/>
    </source>
</evidence>
<dbReference type="GO" id="GO:0005576">
    <property type="term" value="C:extracellular region"/>
    <property type="evidence" value="ECO:0007669"/>
    <property type="project" value="UniProtKB-SubCell"/>
</dbReference>
<feature type="signal peptide" evidence="8">
    <location>
        <begin position="1"/>
        <end position="24"/>
    </location>
</feature>
<keyword evidence="3" id="KW-0964">Secreted</keyword>
<dbReference type="EMBL" id="JACBKZ010000008">
    <property type="protein sequence ID" value="KAF5943946.1"/>
    <property type="molecule type" value="Genomic_DNA"/>
</dbReference>
<comment type="similarity">
    <text evidence="2">Belongs to the 'GDSL' lipolytic enzyme family.</text>
</comment>
<proteinExistence type="inferred from homology"/>
<dbReference type="Gene3D" id="3.40.50.1110">
    <property type="entry name" value="SGNH hydrolase"/>
    <property type="match status" value="1"/>
</dbReference>
<gene>
    <name evidence="9" type="ORF">HYC85_018023</name>
</gene>
<keyword evidence="7" id="KW-0443">Lipid metabolism</keyword>
<dbReference type="Proteomes" id="UP000593564">
    <property type="component" value="Unassembled WGS sequence"/>
</dbReference>